<dbReference type="InterPro" id="IPR013249">
    <property type="entry name" value="RNA_pol_sigma70_r4_t2"/>
</dbReference>
<gene>
    <name evidence="8" type="ORF">LCGC14_1510680</name>
</gene>
<evidence type="ECO:0000256" key="2">
    <source>
        <dbReference type="ARBA" id="ARBA00023015"/>
    </source>
</evidence>
<evidence type="ECO:0000256" key="5">
    <source>
        <dbReference type="ARBA" id="ARBA00023163"/>
    </source>
</evidence>
<organism evidence="8">
    <name type="scientific">marine sediment metagenome</name>
    <dbReference type="NCBI Taxonomy" id="412755"/>
    <lineage>
        <taxon>unclassified sequences</taxon>
        <taxon>metagenomes</taxon>
        <taxon>ecological metagenomes</taxon>
    </lineage>
</organism>
<dbReference type="PANTHER" id="PTHR43133">
    <property type="entry name" value="RNA POLYMERASE ECF-TYPE SIGMA FACTO"/>
    <property type="match status" value="1"/>
</dbReference>
<accession>A0A0F9LGV8</accession>
<dbReference type="GO" id="GO:0003677">
    <property type="term" value="F:DNA binding"/>
    <property type="evidence" value="ECO:0007669"/>
    <property type="project" value="UniProtKB-KW"/>
</dbReference>
<keyword evidence="3" id="KW-0731">Sigma factor</keyword>
<dbReference type="InterPro" id="IPR013325">
    <property type="entry name" value="RNA_pol_sigma_r2"/>
</dbReference>
<dbReference type="Pfam" id="PF04542">
    <property type="entry name" value="Sigma70_r2"/>
    <property type="match status" value="1"/>
</dbReference>
<dbReference type="NCBIfam" id="TIGR02937">
    <property type="entry name" value="sigma70-ECF"/>
    <property type="match status" value="1"/>
</dbReference>
<dbReference type="PANTHER" id="PTHR43133:SF8">
    <property type="entry name" value="RNA POLYMERASE SIGMA FACTOR HI_1459-RELATED"/>
    <property type="match status" value="1"/>
</dbReference>
<evidence type="ECO:0008006" key="9">
    <source>
        <dbReference type="Google" id="ProtNLM"/>
    </source>
</evidence>
<protein>
    <recommendedName>
        <fullName evidence="9">RNA polymerase sigma-70 region 2 domain-containing protein</fullName>
    </recommendedName>
</protein>
<feature type="domain" description="RNA polymerase sigma-70 region 2" evidence="6">
    <location>
        <begin position="29"/>
        <end position="97"/>
    </location>
</feature>
<dbReference type="AlphaFoldDB" id="A0A0F9LGV8"/>
<evidence type="ECO:0000256" key="1">
    <source>
        <dbReference type="ARBA" id="ARBA00010641"/>
    </source>
</evidence>
<evidence type="ECO:0000259" key="6">
    <source>
        <dbReference type="Pfam" id="PF04542"/>
    </source>
</evidence>
<dbReference type="SUPFAM" id="SSF88946">
    <property type="entry name" value="Sigma2 domain of RNA polymerase sigma factors"/>
    <property type="match status" value="1"/>
</dbReference>
<dbReference type="InterPro" id="IPR036388">
    <property type="entry name" value="WH-like_DNA-bd_sf"/>
</dbReference>
<dbReference type="InterPro" id="IPR007627">
    <property type="entry name" value="RNA_pol_sigma70_r2"/>
</dbReference>
<keyword evidence="2" id="KW-0805">Transcription regulation</keyword>
<keyword evidence="4" id="KW-0238">DNA-binding</keyword>
<dbReference type="SUPFAM" id="SSF88659">
    <property type="entry name" value="Sigma3 and sigma4 domains of RNA polymerase sigma factors"/>
    <property type="match status" value="1"/>
</dbReference>
<reference evidence="8" key="1">
    <citation type="journal article" date="2015" name="Nature">
        <title>Complex archaea that bridge the gap between prokaryotes and eukaryotes.</title>
        <authorList>
            <person name="Spang A."/>
            <person name="Saw J.H."/>
            <person name="Jorgensen S.L."/>
            <person name="Zaremba-Niedzwiedzka K."/>
            <person name="Martijn J."/>
            <person name="Lind A.E."/>
            <person name="van Eijk R."/>
            <person name="Schleper C."/>
            <person name="Guy L."/>
            <person name="Ettema T.J."/>
        </authorList>
    </citation>
    <scope>NUCLEOTIDE SEQUENCE</scope>
</reference>
<evidence type="ECO:0000256" key="3">
    <source>
        <dbReference type="ARBA" id="ARBA00023082"/>
    </source>
</evidence>
<dbReference type="InterPro" id="IPR014284">
    <property type="entry name" value="RNA_pol_sigma-70_dom"/>
</dbReference>
<name>A0A0F9LGV8_9ZZZZ</name>
<dbReference type="InterPro" id="IPR039425">
    <property type="entry name" value="RNA_pol_sigma-70-like"/>
</dbReference>
<dbReference type="GO" id="GO:0016987">
    <property type="term" value="F:sigma factor activity"/>
    <property type="evidence" value="ECO:0007669"/>
    <property type="project" value="UniProtKB-KW"/>
</dbReference>
<proteinExistence type="inferred from homology"/>
<comment type="caution">
    <text evidence="8">The sequence shown here is derived from an EMBL/GenBank/DDBJ whole genome shotgun (WGS) entry which is preliminary data.</text>
</comment>
<dbReference type="Gene3D" id="1.10.1740.10">
    <property type="match status" value="1"/>
</dbReference>
<comment type="similarity">
    <text evidence="1">Belongs to the sigma-70 factor family. ECF subfamily.</text>
</comment>
<sequence length="191" mass="22030">MRIEHYKNEDRILLKKAIDESCPEILGRIYKRYKPFISRYIAQKVRIEDDNQSIAQTVFLRLCQGKCKYSGDSDVQGYLCGIAKNVLRDYFKAKKRRVKVHSLAEIEVIGDLLVMDSCDDDPLENLQNVEIRLIFRKVVAKLPPKSRQAVELVYLDGIKPPDAAKQLGCNAKTLRDRLYSGISKLREELQV</sequence>
<feature type="domain" description="RNA polymerase sigma factor 70 region 4 type 2" evidence="7">
    <location>
        <begin position="134"/>
        <end position="184"/>
    </location>
</feature>
<dbReference type="InterPro" id="IPR013324">
    <property type="entry name" value="RNA_pol_sigma_r3/r4-like"/>
</dbReference>
<dbReference type="EMBL" id="LAZR01011084">
    <property type="protein sequence ID" value="KKM63515.1"/>
    <property type="molecule type" value="Genomic_DNA"/>
</dbReference>
<evidence type="ECO:0000256" key="4">
    <source>
        <dbReference type="ARBA" id="ARBA00023125"/>
    </source>
</evidence>
<evidence type="ECO:0000313" key="8">
    <source>
        <dbReference type="EMBL" id="KKM63515.1"/>
    </source>
</evidence>
<dbReference type="Pfam" id="PF08281">
    <property type="entry name" value="Sigma70_r4_2"/>
    <property type="match status" value="1"/>
</dbReference>
<dbReference type="Gene3D" id="1.10.10.10">
    <property type="entry name" value="Winged helix-like DNA-binding domain superfamily/Winged helix DNA-binding domain"/>
    <property type="match status" value="1"/>
</dbReference>
<evidence type="ECO:0000259" key="7">
    <source>
        <dbReference type="Pfam" id="PF08281"/>
    </source>
</evidence>
<keyword evidence="5" id="KW-0804">Transcription</keyword>
<dbReference type="GO" id="GO:0006352">
    <property type="term" value="P:DNA-templated transcription initiation"/>
    <property type="evidence" value="ECO:0007669"/>
    <property type="project" value="InterPro"/>
</dbReference>